<evidence type="ECO:0000259" key="2">
    <source>
        <dbReference type="Pfam" id="PF13638"/>
    </source>
</evidence>
<dbReference type="InterPro" id="IPR002716">
    <property type="entry name" value="PIN_dom"/>
</dbReference>
<feature type="region of interest" description="Disordered" evidence="1">
    <location>
        <begin position="1"/>
        <end position="28"/>
    </location>
</feature>
<dbReference type="OrthoDB" id="2017974at2759"/>
<evidence type="ECO:0000256" key="1">
    <source>
        <dbReference type="SAM" id="MobiDB-lite"/>
    </source>
</evidence>
<dbReference type="Proteomes" id="UP000276215">
    <property type="component" value="Unassembled WGS sequence"/>
</dbReference>
<proteinExistence type="predicted"/>
<dbReference type="EMBL" id="ML120435">
    <property type="protein sequence ID" value="RPA94597.1"/>
    <property type="molecule type" value="Genomic_DNA"/>
</dbReference>
<organism evidence="3 4">
    <name type="scientific">Choiromyces venosus 120613-1</name>
    <dbReference type="NCBI Taxonomy" id="1336337"/>
    <lineage>
        <taxon>Eukaryota</taxon>
        <taxon>Fungi</taxon>
        <taxon>Dikarya</taxon>
        <taxon>Ascomycota</taxon>
        <taxon>Pezizomycotina</taxon>
        <taxon>Pezizomycetes</taxon>
        <taxon>Pezizales</taxon>
        <taxon>Tuberaceae</taxon>
        <taxon>Choiromyces</taxon>
    </lineage>
</organism>
<dbReference type="Gene3D" id="3.40.50.1010">
    <property type="entry name" value="5'-nuclease"/>
    <property type="match status" value="1"/>
</dbReference>
<protein>
    <recommendedName>
        <fullName evidence="2">PIN domain-containing protein</fullName>
    </recommendedName>
</protein>
<keyword evidence="4" id="KW-1185">Reference proteome</keyword>
<feature type="compositionally biased region" description="Acidic residues" evidence="1">
    <location>
        <begin position="1"/>
        <end position="13"/>
    </location>
</feature>
<dbReference type="STRING" id="1336337.A0A3N4JBA7"/>
<dbReference type="AlphaFoldDB" id="A0A3N4JBA7"/>
<gene>
    <name evidence="3" type="ORF">L873DRAFT_1700991</name>
</gene>
<name>A0A3N4JBA7_9PEZI</name>
<sequence>MASDGNESEDDGYELAGQSEEEPKQVVAKGPKSLKENFTICFTNPIVLVVDTNILLSQPEIFKLMVSTFNWSIVIPNTVITELLGLRNSTGPVGDSTKAAMIAIHEALTDKRDVKVVTAKGSNVTNIGFYKEQPDKPGDDEQRKMDDIIIETTKLQGEAWRQATLGDYGDYEAAI</sequence>
<feature type="domain" description="PIN" evidence="2">
    <location>
        <begin position="48"/>
        <end position="155"/>
    </location>
</feature>
<evidence type="ECO:0000313" key="3">
    <source>
        <dbReference type="EMBL" id="RPA94597.1"/>
    </source>
</evidence>
<dbReference type="CDD" id="cd09880">
    <property type="entry name" value="PIN_Smg5-6-like"/>
    <property type="match status" value="1"/>
</dbReference>
<accession>A0A3N4JBA7</accession>
<dbReference type="Pfam" id="PF13638">
    <property type="entry name" value="PIN_4"/>
    <property type="match status" value="1"/>
</dbReference>
<reference evidence="3 4" key="1">
    <citation type="journal article" date="2018" name="Nat. Ecol. Evol.">
        <title>Pezizomycetes genomes reveal the molecular basis of ectomycorrhizal truffle lifestyle.</title>
        <authorList>
            <person name="Murat C."/>
            <person name="Payen T."/>
            <person name="Noel B."/>
            <person name="Kuo A."/>
            <person name="Morin E."/>
            <person name="Chen J."/>
            <person name="Kohler A."/>
            <person name="Krizsan K."/>
            <person name="Balestrini R."/>
            <person name="Da Silva C."/>
            <person name="Montanini B."/>
            <person name="Hainaut M."/>
            <person name="Levati E."/>
            <person name="Barry K.W."/>
            <person name="Belfiori B."/>
            <person name="Cichocki N."/>
            <person name="Clum A."/>
            <person name="Dockter R.B."/>
            <person name="Fauchery L."/>
            <person name="Guy J."/>
            <person name="Iotti M."/>
            <person name="Le Tacon F."/>
            <person name="Lindquist E.A."/>
            <person name="Lipzen A."/>
            <person name="Malagnac F."/>
            <person name="Mello A."/>
            <person name="Molinier V."/>
            <person name="Miyauchi S."/>
            <person name="Poulain J."/>
            <person name="Riccioni C."/>
            <person name="Rubini A."/>
            <person name="Sitrit Y."/>
            <person name="Splivallo R."/>
            <person name="Traeger S."/>
            <person name="Wang M."/>
            <person name="Zifcakova L."/>
            <person name="Wipf D."/>
            <person name="Zambonelli A."/>
            <person name="Paolocci F."/>
            <person name="Nowrousian M."/>
            <person name="Ottonello S."/>
            <person name="Baldrian P."/>
            <person name="Spatafora J.W."/>
            <person name="Henrissat B."/>
            <person name="Nagy L.G."/>
            <person name="Aury J.M."/>
            <person name="Wincker P."/>
            <person name="Grigoriev I.V."/>
            <person name="Bonfante P."/>
            <person name="Martin F.M."/>
        </authorList>
    </citation>
    <scope>NUCLEOTIDE SEQUENCE [LARGE SCALE GENOMIC DNA]</scope>
    <source>
        <strain evidence="3 4">120613-1</strain>
    </source>
</reference>
<evidence type="ECO:0000313" key="4">
    <source>
        <dbReference type="Proteomes" id="UP000276215"/>
    </source>
</evidence>